<dbReference type="SUPFAM" id="SSF101116">
    <property type="entry name" value="Flagellar export chaperone FliS"/>
    <property type="match status" value="1"/>
</dbReference>
<dbReference type="PANTHER" id="PTHR34773">
    <property type="entry name" value="FLAGELLAR SECRETION CHAPERONE FLIS"/>
    <property type="match status" value="1"/>
</dbReference>
<dbReference type="Pfam" id="PF02561">
    <property type="entry name" value="FliS"/>
    <property type="match status" value="1"/>
</dbReference>
<keyword evidence="7" id="KW-0969">Cilium</keyword>
<dbReference type="GO" id="GO:0005829">
    <property type="term" value="C:cytosol"/>
    <property type="evidence" value="ECO:0007669"/>
    <property type="project" value="UniProtKB-SubCell"/>
</dbReference>
<dbReference type="Gene3D" id="1.20.120.340">
    <property type="entry name" value="Flagellar protein FliS"/>
    <property type="match status" value="1"/>
</dbReference>
<name>A0A9D7FIS7_9RHOO</name>
<evidence type="ECO:0000313" key="7">
    <source>
        <dbReference type="EMBL" id="MBK7425024.1"/>
    </source>
</evidence>
<keyword evidence="5" id="KW-0143">Chaperone</keyword>
<comment type="similarity">
    <text evidence="2 6">Belongs to the FliS family.</text>
</comment>
<evidence type="ECO:0000256" key="1">
    <source>
        <dbReference type="ARBA" id="ARBA00004514"/>
    </source>
</evidence>
<dbReference type="InterPro" id="IPR003713">
    <property type="entry name" value="FliS"/>
</dbReference>
<proteinExistence type="inferred from homology"/>
<evidence type="ECO:0000256" key="3">
    <source>
        <dbReference type="ARBA" id="ARBA00022490"/>
    </source>
</evidence>
<evidence type="ECO:0000313" key="8">
    <source>
        <dbReference type="Proteomes" id="UP000886602"/>
    </source>
</evidence>
<accession>A0A9D7FIS7</accession>
<evidence type="ECO:0000256" key="5">
    <source>
        <dbReference type="ARBA" id="ARBA00023186"/>
    </source>
</evidence>
<evidence type="ECO:0000256" key="4">
    <source>
        <dbReference type="ARBA" id="ARBA00022795"/>
    </source>
</evidence>
<keyword evidence="4 6" id="KW-1005">Bacterial flagellum biogenesis</keyword>
<keyword evidence="7" id="KW-0966">Cell projection</keyword>
<dbReference type="AlphaFoldDB" id="A0A9D7FIS7"/>
<reference evidence="7" key="1">
    <citation type="submission" date="2020-10" db="EMBL/GenBank/DDBJ databases">
        <title>Connecting structure to function with the recovery of over 1000 high-quality activated sludge metagenome-assembled genomes encoding full-length rRNA genes using long-read sequencing.</title>
        <authorList>
            <person name="Singleton C.M."/>
            <person name="Petriglieri F."/>
            <person name="Kristensen J.M."/>
            <person name="Kirkegaard R.H."/>
            <person name="Michaelsen T.Y."/>
            <person name="Andersen M.H."/>
            <person name="Karst S.M."/>
            <person name="Dueholm M.S."/>
            <person name="Nielsen P.H."/>
            <person name="Albertsen M."/>
        </authorList>
    </citation>
    <scope>NUCLEOTIDE SEQUENCE</scope>
    <source>
        <strain evidence="7">EsbW_18-Q3-R4-48_MAXAC.044</strain>
    </source>
</reference>
<dbReference type="InterPro" id="IPR036584">
    <property type="entry name" value="FliS_sf"/>
</dbReference>
<dbReference type="PANTHER" id="PTHR34773:SF1">
    <property type="entry name" value="FLAGELLAR SECRETION CHAPERONE FLIS"/>
    <property type="match status" value="1"/>
</dbReference>
<evidence type="ECO:0000256" key="2">
    <source>
        <dbReference type="ARBA" id="ARBA00008787"/>
    </source>
</evidence>
<evidence type="ECO:0000256" key="6">
    <source>
        <dbReference type="PIRNR" id="PIRNR039090"/>
    </source>
</evidence>
<sequence>MFGMTQNPAAAYAQIGVDTMIQSADPHRLIVMLFEGARTAISMARLHMEHNEIPEKGAAISQAIDIINNGLLVSLDIENGGELAERLAALYEYISQRLLWANLKNNVAALDEANQLLGELQSAWVMIARRLNHRPPQREPWRLNGSISPLSI</sequence>
<dbReference type="EMBL" id="JADJNC010000060">
    <property type="protein sequence ID" value="MBK7425024.1"/>
    <property type="molecule type" value="Genomic_DNA"/>
</dbReference>
<dbReference type="PIRSF" id="PIRSF039090">
    <property type="entry name" value="Flis"/>
    <property type="match status" value="1"/>
</dbReference>
<keyword evidence="3 6" id="KW-0963">Cytoplasm</keyword>
<protein>
    <recommendedName>
        <fullName evidence="6">Flagellar secretion chaperone FliS</fullName>
    </recommendedName>
</protein>
<organism evidence="7 8">
    <name type="scientific">Candidatus Propionivibrio dominans</name>
    <dbReference type="NCBI Taxonomy" id="2954373"/>
    <lineage>
        <taxon>Bacteria</taxon>
        <taxon>Pseudomonadati</taxon>
        <taxon>Pseudomonadota</taxon>
        <taxon>Betaproteobacteria</taxon>
        <taxon>Rhodocyclales</taxon>
        <taxon>Rhodocyclaceae</taxon>
        <taxon>Propionivibrio</taxon>
    </lineage>
</organism>
<dbReference type="CDD" id="cd16098">
    <property type="entry name" value="FliS"/>
    <property type="match status" value="1"/>
</dbReference>
<comment type="caution">
    <text evidence="7">The sequence shown here is derived from an EMBL/GenBank/DDBJ whole genome shotgun (WGS) entry which is preliminary data.</text>
</comment>
<gene>
    <name evidence="7" type="primary">fliS</name>
    <name evidence="7" type="ORF">IPJ48_19180</name>
</gene>
<dbReference type="Proteomes" id="UP000886602">
    <property type="component" value="Unassembled WGS sequence"/>
</dbReference>
<dbReference type="NCBIfam" id="TIGR00208">
    <property type="entry name" value="fliS"/>
    <property type="match status" value="1"/>
</dbReference>
<keyword evidence="7" id="KW-0282">Flagellum</keyword>
<comment type="subcellular location">
    <subcellularLocation>
        <location evidence="1 6">Cytoplasm</location>
        <location evidence="1 6">Cytosol</location>
    </subcellularLocation>
</comment>
<dbReference type="GO" id="GO:0044780">
    <property type="term" value="P:bacterial-type flagellum assembly"/>
    <property type="evidence" value="ECO:0007669"/>
    <property type="project" value="InterPro"/>
</dbReference>
<dbReference type="GO" id="GO:0071973">
    <property type="term" value="P:bacterial-type flagellum-dependent cell motility"/>
    <property type="evidence" value="ECO:0007669"/>
    <property type="project" value="TreeGrafter"/>
</dbReference>